<dbReference type="EMBL" id="JAZDUA010000383">
    <property type="protein sequence ID" value="KAK7793417.1"/>
    <property type="molecule type" value="Genomic_DNA"/>
</dbReference>
<dbReference type="Proteomes" id="UP001378592">
    <property type="component" value="Unassembled WGS sequence"/>
</dbReference>
<protein>
    <recommendedName>
        <fullName evidence="5">Secreted protein</fullName>
    </recommendedName>
</protein>
<reference evidence="3 4" key="1">
    <citation type="submission" date="2024-03" db="EMBL/GenBank/DDBJ databases">
        <title>The genome assembly and annotation of the cricket Gryllus longicercus Weissman &amp; Gray.</title>
        <authorList>
            <person name="Szrajer S."/>
            <person name="Gray D."/>
            <person name="Ylla G."/>
        </authorList>
    </citation>
    <scope>NUCLEOTIDE SEQUENCE [LARGE SCALE GENOMIC DNA]</scope>
    <source>
        <strain evidence="3">DAG 2021-001</strain>
        <tissue evidence="3">Whole body minus gut</tissue>
    </source>
</reference>
<accession>A0AAN9YXP8</accession>
<evidence type="ECO:0000313" key="4">
    <source>
        <dbReference type="Proteomes" id="UP001378592"/>
    </source>
</evidence>
<feature type="region of interest" description="Disordered" evidence="1">
    <location>
        <begin position="83"/>
        <end position="107"/>
    </location>
</feature>
<organism evidence="3 4">
    <name type="scientific">Gryllus longicercus</name>
    <dbReference type="NCBI Taxonomy" id="2509291"/>
    <lineage>
        <taxon>Eukaryota</taxon>
        <taxon>Metazoa</taxon>
        <taxon>Ecdysozoa</taxon>
        <taxon>Arthropoda</taxon>
        <taxon>Hexapoda</taxon>
        <taxon>Insecta</taxon>
        <taxon>Pterygota</taxon>
        <taxon>Neoptera</taxon>
        <taxon>Polyneoptera</taxon>
        <taxon>Orthoptera</taxon>
        <taxon>Ensifera</taxon>
        <taxon>Gryllidea</taxon>
        <taxon>Grylloidea</taxon>
        <taxon>Gryllidae</taxon>
        <taxon>Gryllinae</taxon>
        <taxon>Gryllus</taxon>
    </lineage>
</organism>
<keyword evidence="2" id="KW-0732">Signal</keyword>
<evidence type="ECO:0000256" key="1">
    <source>
        <dbReference type="SAM" id="MobiDB-lite"/>
    </source>
</evidence>
<evidence type="ECO:0000313" key="3">
    <source>
        <dbReference type="EMBL" id="KAK7793417.1"/>
    </source>
</evidence>
<sequence length="107" mass="10669">MSRPSATSRLLSWLWLQVRARSATSSSGYDSYQSPRRCAALPLRALRHGGAAAASATAAGQPPAHAAACATTGSTALGTCSGRRSRAAGSTGRPALVIAGQGGGFSP</sequence>
<feature type="signal peptide" evidence="2">
    <location>
        <begin position="1"/>
        <end position="20"/>
    </location>
</feature>
<feature type="chain" id="PRO_5042955374" description="Secreted protein" evidence="2">
    <location>
        <begin position="21"/>
        <end position="107"/>
    </location>
</feature>
<comment type="caution">
    <text evidence="3">The sequence shown here is derived from an EMBL/GenBank/DDBJ whole genome shotgun (WGS) entry which is preliminary data.</text>
</comment>
<name>A0AAN9YXP8_9ORTH</name>
<feature type="compositionally biased region" description="Low complexity" evidence="1">
    <location>
        <begin position="83"/>
        <end position="93"/>
    </location>
</feature>
<proteinExistence type="predicted"/>
<dbReference type="AlphaFoldDB" id="A0AAN9YXP8"/>
<evidence type="ECO:0000256" key="2">
    <source>
        <dbReference type="SAM" id="SignalP"/>
    </source>
</evidence>
<keyword evidence="4" id="KW-1185">Reference proteome</keyword>
<gene>
    <name evidence="3" type="ORF">R5R35_014316</name>
</gene>
<evidence type="ECO:0008006" key="5">
    <source>
        <dbReference type="Google" id="ProtNLM"/>
    </source>
</evidence>